<dbReference type="Proteomes" id="UP000501240">
    <property type="component" value="Chromosome"/>
</dbReference>
<protein>
    <submittedName>
        <fullName evidence="2">Antimicrobial peptide ABC transporter ATPase</fullName>
    </submittedName>
</protein>
<gene>
    <name evidence="2" type="ORF">ACTIVE_8813</name>
</gene>
<evidence type="ECO:0000313" key="3">
    <source>
        <dbReference type="Proteomes" id="UP000501240"/>
    </source>
</evidence>
<evidence type="ECO:0000256" key="1">
    <source>
        <dbReference type="SAM" id="MobiDB-lite"/>
    </source>
</evidence>
<name>A0A7D3VZA0_ACTVE</name>
<feature type="compositionally biased region" description="Polar residues" evidence="1">
    <location>
        <begin position="35"/>
        <end position="45"/>
    </location>
</feature>
<reference evidence="2 3" key="1">
    <citation type="submission" date="2020-05" db="EMBL/GenBank/DDBJ databases">
        <title>Actinomadura verrucosospora NRRL-B18236 (PFL_A860) Genome sequencing and assembly.</title>
        <authorList>
            <person name="Samborskyy M."/>
        </authorList>
    </citation>
    <scope>NUCLEOTIDE SEQUENCE [LARGE SCALE GENOMIC DNA]</scope>
    <source>
        <strain evidence="2 3">NRRL:B18236</strain>
    </source>
</reference>
<dbReference type="EMBL" id="CP053892">
    <property type="protein sequence ID" value="QKG27160.1"/>
    <property type="molecule type" value="Genomic_DNA"/>
</dbReference>
<accession>A0A7D3VZA0</accession>
<keyword evidence="3" id="KW-1185">Reference proteome</keyword>
<feature type="region of interest" description="Disordered" evidence="1">
    <location>
        <begin position="1"/>
        <end position="45"/>
    </location>
</feature>
<dbReference type="AlphaFoldDB" id="A0A7D3VZA0"/>
<evidence type="ECO:0000313" key="2">
    <source>
        <dbReference type="EMBL" id="QKG27160.1"/>
    </source>
</evidence>
<sequence>MLASKRPKRRDAAPALDRLGLAERRRLHRPGEMSGGQQQLPQPRR</sequence>
<organism evidence="2 3">
    <name type="scientific">Actinomadura verrucosospora</name>
    <dbReference type="NCBI Taxonomy" id="46165"/>
    <lineage>
        <taxon>Bacteria</taxon>
        <taxon>Bacillati</taxon>
        <taxon>Actinomycetota</taxon>
        <taxon>Actinomycetes</taxon>
        <taxon>Streptosporangiales</taxon>
        <taxon>Thermomonosporaceae</taxon>
        <taxon>Actinomadura</taxon>
    </lineage>
</organism>
<proteinExistence type="predicted"/>